<dbReference type="Proteomes" id="UP000265955">
    <property type="component" value="Unassembled WGS sequence"/>
</dbReference>
<dbReference type="InterPro" id="IPR052894">
    <property type="entry name" value="AsmA-related"/>
</dbReference>
<feature type="region of interest" description="Disordered" evidence="1">
    <location>
        <begin position="643"/>
        <end position="681"/>
    </location>
</feature>
<comment type="caution">
    <text evidence="3">The sequence shown here is derived from an EMBL/GenBank/DDBJ whole genome shotgun (WGS) entry which is preliminary data.</text>
</comment>
<evidence type="ECO:0000313" key="3">
    <source>
        <dbReference type="EMBL" id="RJF95320.1"/>
    </source>
</evidence>
<gene>
    <name evidence="3" type="ORF">D3871_17970</name>
</gene>
<name>A0A3A3G554_9BURK</name>
<dbReference type="PANTHER" id="PTHR30441:SF9">
    <property type="entry name" value="ASMA FAMILY PROTEIN YHJG"/>
    <property type="match status" value="1"/>
</dbReference>
<feature type="compositionally biased region" description="Basic and acidic residues" evidence="1">
    <location>
        <begin position="351"/>
        <end position="364"/>
    </location>
</feature>
<dbReference type="InterPro" id="IPR007844">
    <property type="entry name" value="AsmA"/>
</dbReference>
<feature type="region of interest" description="Disordered" evidence="1">
    <location>
        <begin position="347"/>
        <end position="370"/>
    </location>
</feature>
<protein>
    <submittedName>
        <fullName evidence="3">AsmA family protein</fullName>
    </submittedName>
</protein>
<keyword evidence="4" id="KW-1185">Reference proteome</keyword>
<evidence type="ECO:0000256" key="1">
    <source>
        <dbReference type="SAM" id="MobiDB-lite"/>
    </source>
</evidence>
<feature type="compositionally biased region" description="Polar residues" evidence="1">
    <location>
        <begin position="665"/>
        <end position="681"/>
    </location>
</feature>
<feature type="compositionally biased region" description="Basic and acidic residues" evidence="1">
    <location>
        <begin position="644"/>
        <end position="654"/>
    </location>
</feature>
<feature type="domain" description="AsmA" evidence="2">
    <location>
        <begin position="197"/>
        <end position="549"/>
    </location>
</feature>
<dbReference type="AlphaFoldDB" id="A0A3A3G554"/>
<dbReference type="EMBL" id="QYUO01000002">
    <property type="protein sequence ID" value="RJF95320.1"/>
    <property type="molecule type" value="Genomic_DNA"/>
</dbReference>
<dbReference type="Pfam" id="PF05170">
    <property type="entry name" value="AsmA"/>
    <property type="match status" value="2"/>
</dbReference>
<organism evidence="3 4">
    <name type="scientific">Noviherbaspirillum saxi</name>
    <dbReference type="NCBI Taxonomy" id="2320863"/>
    <lineage>
        <taxon>Bacteria</taxon>
        <taxon>Pseudomonadati</taxon>
        <taxon>Pseudomonadota</taxon>
        <taxon>Betaproteobacteria</taxon>
        <taxon>Burkholderiales</taxon>
        <taxon>Oxalobacteraceae</taxon>
        <taxon>Noviherbaspirillum</taxon>
    </lineage>
</organism>
<evidence type="ECO:0000259" key="2">
    <source>
        <dbReference type="Pfam" id="PF05170"/>
    </source>
</evidence>
<dbReference type="OrthoDB" id="5749006at2"/>
<reference evidence="4" key="1">
    <citation type="submission" date="2018-09" db="EMBL/GenBank/DDBJ databases">
        <authorList>
            <person name="Zhu H."/>
        </authorList>
    </citation>
    <scope>NUCLEOTIDE SEQUENCE [LARGE SCALE GENOMIC DNA]</scope>
    <source>
        <strain evidence="4">K1R23-30</strain>
    </source>
</reference>
<feature type="domain" description="AsmA" evidence="2">
    <location>
        <begin position="3"/>
        <end position="179"/>
    </location>
</feature>
<dbReference type="GO" id="GO:0005886">
    <property type="term" value="C:plasma membrane"/>
    <property type="evidence" value="ECO:0007669"/>
    <property type="project" value="TreeGrafter"/>
</dbReference>
<dbReference type="PANTHER" id="PTHR30441">
    <property type="entry name" value="DUF748 DOMAIN-CONTAINING PROTEIN"/>
    <property type="match status" value="1"/>
</dbReference>
<dbReference type="GO" id="GO:0090313">
    <property type="term" value="P:regulation of protein targeting to membrane"/>
    <property type="evidence" value="ECO:0007669"/>
    <property type="project" value="TreeGrafter"/>
</dbReference>
<accession>A0A3A3G554</accession>
<sequence>MDMKRAMKLVLGTIAGLIGLLILALVILSTADLNRAKPWINERVSAATERSFAINGDLSLSWTRPLHQQQGWKRFVPWPHFQAKDVVLGNPDWAATGPEMARIGQVDFGVNLLALLRKTIVLHSLSISQAKLVLEHDKGDRNNWTFPKKEETESKWQFRVQDLMVREGNVRYVDPGKKADLTVSIDTEEDSSMSFKAAGKFNNEKLSGSGKTGSLLSLQEKNVKFPVEALLKVGETTIIANGTLTEPAHLSALDLDLKILGASMADLFPLSGVLLPTTPKFSTEGRVVGNLTPGAIHLRYEKFKGKVGSSDIGGTLEYRQQKPRPLLVGDVMSNHLDLGDLGALIGTGDESGPRKNASDVKQPPDKVLPVSPFKTERWDKMDVDVKFTGRKIVRAKSVPLDNLHTKIDMKNGVLTLAPLNFGVAGGRITTDISIDGRKDPANARMKVTARGLKLKQMFPDVESMQASFGEINGNAQLTAAGNSVAALLGSSNGEIKSLITQGSISKFILEAMGLNIGSAVVAKLFGDRQVQLNCMAADFGVKDGLMQTRTFVVDTQDATILVDGHINFASEEMNLKIWPESKGIRIISLRSPLHVEGTFKKPDLGIDKGVVALKAGAAIALGTIAAPVAALLALINPGPGQDPPCKELLADAGKKPVAPAPDKSAASTQQKMGEAQGATNR</sequence>
<evidence type="ECO:0000313" key="4">
    <source>
        <dbReference type="Proteomes" id="UP000265955"/>
    </source>
</evidence>
<proteinExistence type="predicted"/>